<dbReference type="EMBL" id="BARW01024484">
    <property type="protein sequence ID" value="GAI92435.1"/>
    <property type="molecule type" value="Genomic_DNA"/>
</dbReference>
<comment type="caution">
    <text evidence="3">The sequence shown here is derived from an EMBL/GenBank/DDBJ whole genome shotgun (WGS) entry which is preliminary data.</text>
</comment>
<feature type="compositionally biased region" description="Acidic residues" evidence="2">
    <location>
        <begin position="224"/>
        <end position="234"/>
    </location>
</feature>
<sequence length="263" mass="28362">MENFRTTSGGQVLALVPDHIEDSEQLAEVVGAVEAEVAKQRSDAMAHLMRLEMRDHPDPAVRSLVSLCVELVSTVDEQRKTLAELRKQLDTSNARAERAEVAEDKALEMLREVMQTARKLAETNASLSATQTAAVEVVEPDAVLDKAPEVGAVAKKKNKRGVIEKAVSAYADAWKENPVLMGAAHFLGLYAVGVAGERDEALGELVEAEDSNAALWEDLMASEEEAEALAEENESQALALAEAESRPDPVSSPTTEVHIHEAS</sequence>
<reference evidence="3" key="1">
    <citation type="journal article" date="2014" name="Front. Microbiol.">
        <title>High frequency of phylogenetically diverse reductive dehalogenase-homologous genes in deep subseafloor sedimentary metagenomes.</title>
        <authorList>
            <person name="Kawai M."/>
            <person name="Futagami T."/>
            <person name="Toyoda A."/>
            <person name="Takaki Y."/>
            <person name="Nishi S."/>
            <person name="Hori S."/>
            <person name="Arai W."/>
            <person name="Tsubouchi T."/>
            <person name="Morono Y."/>
            <person name="Uchiyama I."/>
            <person name="Ito T."/>
            <person name="Fujiyama A."/>
            <person name="Inagaki F."/>
            <person name="Takami H."/>
        </authorList>
    </citation>
    <scope>NUCLEOTIDE SEQUENCE</scope>
    <source>
        <strain evidence="3">Expedition CK06-06</strain>
    </source>
</reference>
<feature type="non-terminal residue" evidence="3">
    <location>
        <position position="263"/>
    </location>
</feature>
<protein>
    <submittedName>
        <fullName evidence="3">Uncharacterized protein</fullName>
    </submittedName>
</protein>
<dbReference type="AlphaFoldDB" id="X1TXY9"/>
<feature type="region of interest" description="Disordered" evidence="2">
    <location>
        <begin position="224"/>
        <end position="263"/>
    </location>
</feature>
<feature type="coiled-coil region" evidence="1">
    <location>
        <begin position="68"/>
        <end position="102"/>
    </location>
</feature>
<evidence type="ECO:0000256" key="1">
    <source>
        <dbReference type="SAM" id="Coils"/>
    </source>
</evidence>
<gene>
    <name evidence="3" type="ORF">S12H4_40363</name>
</gene>
<accession>X1TXY9</accession>
<proteinExistence type="predicted"/>
<evidence type="ECO:0000256" key="2">
    <source>
        <dbReference type="SAM" id="MobiDB-lite"/>
    </source>
</evidence>
<organism evidence="3">
    <name type="scientific">marine sediment metagenome</name>
    <dbReference type="NCBI Taxonomy" id="412755"/>
    <lineage>
        <taxon>unclassified sequences</taxon>
        <taxon>metagenomes</taxon>
        <taxon>ecological metagenomes</taxon>
    </lineage>
</organism>
<keyword evidence="1" id="KW-0175">Coiled coil</keyword>
<evidence type="ECO:0000313" key="3">
    <source>
        <dbReference type="EMBL" id="GAI92435.1"/>
    </source>
</evidence>
<name>X1TXY9_9ZZZZ</name>